<dbReference type="Gene3D" id="1.20.1560.10">
    <property type="entry name" value="ABC transporter type 1, transmembrane domain"/>
    <property type="match status" value="1"/>
</dbReference>
<evidence type="ECO:0000256" key="2">
    <source>
        <dbReference type="ARBA" id="ARBA00022692"/>
    </source>
</evidence>
<dbReference type="GO" id="GO:0005886">
    <property type="term" value="C:plasma membrane"/>
    <property type="evidence" value="ECO:0007669"/>
    <property type="project" value="UniProtKB-SubCell"/>
</dbReference>
<evidence type="ECO:0000256" key="4">
    <source>
        <dbReference type="ARBA" id="ARBA00023136"/>
    </source>
</evidence>
<keyword evidence="4 5" id="KW-0472">Membrane</keyword>
<feature type="transmembrane region" description="Helical" evidence="5">
    <location>
        <begin position="53"/>
        <end position="82"/>
    </location>
</feature>
<proteinExistence type="predicted"/>
<keyword evidence="2 5" id="KW-0812">Transmembrane</keyword>
<organism evidence="6 7">
    <name type="scientific">Candidatus Borkfalkia avistercoris</name>
    <dbReference type="NCBI Taxonomy" id="2838504"/>
    <lineage>
        <taxon>Bacteria</taxon>
        <taxon>Bacillati</taxon>
        <taxon>Bacillota</taxon>
        <taxon>Clostridia</taxon>
        <taxon>Christensenellales</taxon>
        <taxon>Christensenellaceae</taxon>
        <taxon>Candidatus Borkfalkia</taxon>
    </lineage>
</organism>
<dbReference type="Proteomes" id="UP000824132">
    <property type="component" value="Unassembled WGS sequence"/>
</dbReference>
<dbReference type="AlphaFoldDB" id="A0A9D2IEG6"/>
<sequence length="140" mass="15485">MRLILRFLKPHWKLCVLTVFLLIVDVAGALIIPTLAAQMLREGEAGVAMQTLIYTAIAMAVAAVISGAGGILSGYTCAALVARTAFRPFATRTVYSLWKTAISTNRARTANFWRREARMRRSTTANLPKFNKININRLIC</sequence>
<evidence type="ECO:0000256" key="1">
    <source>
        <dbReference type="ARBA" id="ARBA00004651"/>
    </source>
</evidence>
<dbReference type="SUPFAM" id="SSF90123">
    <property type="entry name" value="ABC transporter transmembrane region"/>
    <property type="match status" value="1"/>
</dbReference>
<evidence type="ECO:0000256" key="5">
    <source>
        <dbReference type="SAM" id="Phobius"/>
    </source>
</evidence>
<dbReference type="GO" id="GO:0005524">
    <property type="term" value="F:ATP binding"/>
    <property type="evidence" value="ECO:0007669"/>
    <property type="project" value="InterPro"/>
</dbReference>
<protein>
    <submittedName>
        <fullName evidence="6">Uncharacterized protein</fullName>
    </submittedName>
</protein>
<name>A0A9D2IEG6_9FIRM</name>
<comment type="subcellular location">
    <subcellularLocation>
        <location evidence="1">Cell membrane</location>
        <topology evidence="1">Multi-pass membrane protein</topology>
    </subcellularLocation>
</comment>
<evidence type="ECO:0000313" key="7">
    <source>
        <dbReference type="Proteomes" id="UP000824132"/>
    </source>
</evidence>
<keyword evidence="3 5" id="KW-1133">Transmembrane helix</keyword>
<dbReference type="EMBL" id="DXCL01000043">
    <property type="protein sequence ID" value="HIZ04068.1"/>
    <property type="molecule type" value="Genomic_DNA"/>
</dbReference>
<reference evidence="6" key="1">
    <citation type="journal article" date="2021" name="PeerJ">
        <title>Extensive microbial diversity within the chicken gut microbiome revealed by metagenomics and culture.</title>
        <authorList>
            <person name="Gilroy R."/>
            <person name="Ravi A."/>
            <person name="Getino M."/>
            <person name="Pursley I."/>
            <person name="Horton D.L."/>
            <person name="Alikhan N.F."/>
            <person name="Baker D."/>
            <person name="Gharbi K."/>
            <person name="Hall N."/>
            <person name="Watson M."/>
            <person name="Adriaenssens E.M."/>
            <person name="Foster-Nyarko E."/>
            <person name="Jarju S."/>
            <person name="Secka A."/>
            <person name="Antonio M."/>
            <person name="Oren A."/>
            <person name="Chaudhuri R.R."/>
            <person name="La Ragione R."/>
            <person name="Hildebrand F."/>
            <person name="Pallen M.J."/>
        </authorList>
    </citation>
    <scope>NUCLEOTIDE SEQUENCE</scope>
    <source>
        <strain evidence="6">CHK187-5294</strain>
    </source>
</reference>
<gene>
    <name evidence="6" type="ORF">H9727_07260</name>
</gene>
<reference evidence="6" key="2">
    <citation type="submission" date="2021-04" db="EMBL/GenBank/DDBJ databases">
        <authorList>
            <person name="Gilroy R."/>
        </authorList>
    </citation>
    <scope>NUCLEOTIDE SEQUENCE</scope>
    <source>
        <strain evidence="6">CHK187-5294</strain>
    </source>
</reference>
<dbReference type="InterPro" id="IPR036640">
    <property type="entry name" value="ABC1_TM_sf"/>
</dbReference>
<accession>A0A9D2IEG6</accession>
<evidence type="ECO:0000313" key="6">
    <source>
        <dbReference type="EMBL" id="HIZ04068.1"/>
    </source>
</evidence>
<evidence type="ECO:0000256" key="3">
    <source>
        <dbReference type="ARBA" id="ARBA00022989"/>
    </source>
</evidence>
<comment type="caution">
    <text evidence="6">The sequence shown here is derived from an EMBL/GenBank/DDBJ whole genome shotgun (WGS) entry which is preliminary data.</text>
</comment>